<dbReference type="SUPFAM" id="SSF50978">
    <property type="entry name" value="WD40 repeat-like"/>
    <property type="match status" value="1"/>
</dbReference>
<feature type="region of interest" description="Disordered" evidence="5">
    <location>
        <begin position="1"/>
        <end position="32"/>
    </location>
</feature>
<dbReference type="Pfam" id="PF01596">
    <property type="entry name" value="Methyltransf_3"/>
    <property type="match status" value="1"/>
</dbReference>
<keyword evidence="7" id="KW-1185">Reference proteome</keyword>
<comment type="similarity">
    <text evidence="4">Belongs to the class I-like SAM-binding methyltransferase superfamily. Cation-dependent O-methyltransferase family.</text>
</comment>
<dbReference type="GO" id="GO:0006355">
    <property type="term" value="P:regulation of DNA-templated transcription"/>
    <property type="evidence" value="ECO:0007669"/>
    <property type="project" value="InterPro"/>
</dbReference>
<feature type="compositionally biased region" description="Basic residues" evidence="5">
    <location>
        <begin position="139"/>
        <end position="148"/>
    </location>
</feature>
<keyword evidence="2" id="KW-0808">Transferase</keyword>
<feature type="compositionally biased region" description="Basic and acidic residues" evidence="5">
    <location>
        <begin position="76"/>
        <end position="92"/>
    </location>
</feature>
<evidence type="ECO:0000256" key="5">
    <source>
        <dbReference type="SAM" id="MobiDB-lite"/>
    </source>
</evidence>
<evidence type="ECO:0000256" key="3">
    <source>
        <dbReference type="ARBA" id="ARBA00022691"/>
    </source>
</evidence>
<dbReference type="InterPro" id="IPR015943">
    <property type="entry name" value="WD40/YVTN_repeat-like_dom_sf"/>
</dbReference>
<dbReference type="SUPFAM" id="SSF53335">
    <property type="entry name" value="S-adenosyl-L-methionine-dependent methyltransferases"/>
    <property type="match status" value="1"/>
</dbReference>
<dbReference type="InterPro" id="IPR036322">
    <property type="entry name" value="WD40_repeat_dom_sf"/>
</dbReference>
<dbReference type="PANTHER" id="PTHR44083">
    <property type="entry name" value="TOPLESS-RELATED PROTEIN 1-RELATED"/>
    <property type="match status" value="1"/>
</dbReference>
<dbReference type="EMBL" id="JBBNAF010000009">
    <property type="protein sequence ID" value="KAK9114674.1"/>
    <property type="molecule type" value="Genomic_DNA"/>
</dbReference>
<feature type="region of interest" description="Disordered" evidence="5">
    <location>
        <begin position="65"/>
        <end position="180"/>
    </location>
</feature>
<reference evidence="6 7" key="1">
    <citation type="submission" date="2024-01" db="EMBL/GenBank/DDBJ databases">
        <title>Genome assemblies of Stephania.</title>
        <authorList>
            <person name="Yang L."/>
        </authorList>
    </citation>
    <scope>NUCLEOTIDE SEQUENCE [LARGE SCALE GENOMIC DNA]</scope>
    <source>
        <strain evidence="6">YNDBR</strain>
        <tissue evidence="6">Leaf</tissue>
    </source>
</reference>
<evidence type="ECO:0000256" key="4">
    <source>
        <dbReference type="ARBA" id="ARBA00023453"/>
    </source>
</evidence>
<dbReference type="InterPro" id="IPR029063">
    <property type="entry name" value="SAM-dependent_MTases_sf"/>
</dbReference>
<evidence type="ECO:0000256" key="1">
    <source>
        <dbReference type="ARBA" id="ARBA00022603"/>
    </source>
</evidence>
<dbReference type="AlphaFoldDB" id="A0AAP0IFN2"/>
<evidence type="ECO:0000256" key="2">
    <source>
        <dbReference type="ARBA" id="ARBA00022679"/>
    </source>
</evidence>
<keyword evidence="3" id="KW-0949">S-adenosyl-L-methionine</keyword>
<feature type="compositionally biased region" description="Basic residues" evidence="5">
    <location>
        <begin position="161"/>
        <end position="171"/>
    </location>
</feature>
<sequence>MATASYSISSSSSSSSDSSSSSSRRDRRLRRKNRDPHRLRFLLLHLLHRIPVLHRRVATAVFAETTGTPSRSARRGSRDRSAEEGIATDRRVATAVFAERTGTRSTNTSSSSSSSNYRTSSSISSSSSSSTDSSSSSSRRNRRLRRKNRDSIKIRNNRESRSKRRRRHRNGGHTSSSSSSNYSWEVAIFRLIGVEIPSTSRPQSYTDSYRSANGDEFDFVFVDADKPNYIKYHEILVKLVKVGGLIGYDNTLWFKCVALPDEEVPEYMMENRNALKELNSYLASDARIEISNIMHLVWDAGAGRTLHTFEGHESPVYSVCPHYKENIQFIFSTALDGKIKAWLYECLGSRVDYDAPGLWCTTMAYSAD</sequence>
<evidence type="ECO:0008006" key="8">
    <source>
        <dbReference type="Google" id="ProtNLM"/>
    </source>
</evidence>
<accession>A0AAP0IFN2</accession>
<dbReference type="GO" id="GO:0008171">
    <property type="term" value="F:O-methyltransferase activity"/>
    <property type="evidence" value="ECO:0007669"/>
    <property type="project" value="InterPro"/>
</dbReference>
<comment type="caution">
    <text evidence="6">The sequence shown here is derived from an EMBL/GenBank/DDBJ whole genome shotgun (WGS) entry which is preliminary data.</text>
</comment>
<dbReference type="InterPro" id="IPR027728">
    <property type="entry name" value="Topless_fam"/>
</dbReference>
<dbReference type="PANTHER" id="PTHR44083:SF5">
    <property type="entry name" value="PROTEIN TOPLESS-RELATED PROTEIN 2"/>
    <property type="match status" value="1"/>
</dbReference>
<proteinExistence type="inferred from homology"/>
<evidence type="ECO:0000313" key="7">
    <source>
        <dbReference type="Proteomes" id="UP001420932"/>
    </source>
</evidence>
<protein>
    <recommendedName>
        <fullName evidence="8">Caffeoyl-CoA O-methyltransferase</fullName>
    </recommendedName>
</protein>
<dbReference type="InterPro" id="IPR002935">
    <property type="entry name" value="SAM_O-MeTrfase"/>
</dbReference>
<keyword evidence="1" id="KW-0489">Methyltransferase</keyword>
<evidence type="ECO:0000313" key="6">
    <source>
        <dbReference type="EMBL" id="KAK9114674.1"/>
    </source>
</evidence>
<name>A0AAP0IFN2_9MAGN</name>
<dbReference type="GO" id="GO:0032259">
    <property type="term" value="P:methylation"/>
    <property type="evidence" value="ECO:0007669"/>
    <property type="project" value="UniProtKB-KW"/>
</dbReference>
<feature type="compositionally biased region" description="Low complexity" evidence="5">
    <location>
        <begin position="103"/>
        <end position="138"/>
    </location>
</feature>
<gene>
    <name evidence="6" type="ORF">Syun_021471</name>
</gene>
<feature type="compositionally biased region" description="Basic and acidic residues" evidence="5">
    <location>
        <begin position="149"/>
        <end position="160"/>
    </location>
</feature>
<dbReference type="Proteomes" id="UP001420932">
    <property type="component" value="Unassembled WGS sequence"/>
</dbReference>
<feature type="compositionally biased region" description="Low complexity" evidence="5">
    <location>
        <begin position="1"/>
        <end position="22"/>
    </location>
</feature>
<dbReference type="Gene3D" id="2.130.10.10">
    <property type="entry name" value="YVTN repeat-like/Quinoprotein amine dehydrogenase"/>
    <property type="match status" value="1"/>
</dbReference>
<organism evidence="6 7">
    <name type="scientific">Stephania yunnanensis</name>
    <dbReference type="NCBI Taxonomy" id="152371"/>
    <lineage>
        <taxon>Eukaryota</taxon>
        <taxon>Viridiplantae</taxon>
        <taxon>Streptophyta</taxon>
        <taxon>Embryophyta</taxon>
        <taxon>Tracheophyta</taxon>
        <taxon>Spermatophyta</taxon>
        <taxon>Magnoliopsida</taxon>
        <taxon>Ranunculales</taxon>
        <taxon>Menispermaceae</taxon>
        <taxon>Menispermoideae</taxon>
        <taxon>Cissampelideae</taxon>
        <taxon>Stephania</taxon>
    </lineage>
</organism>
<dbReference type="Gene3D" id="3.40.50.150">
    <property type="entry name" value="Vaccinia Virus protein VP39"/>
    <property type="match status" value="1"/>
</dbReference>